<comment type="caution">
    <text evidence="1">The sequence shown here is derived from an EMBL/GenBank/DDBJ whole genome shotgun (WGS) entry which is preliminary data.</text>
</comment>
<evidence type="ECO:0000313" key="2">
    <source>
        <dbReference type="Proteomes" id="UP000887116"/>
    </source>
</evidence>
<proteinExistence type="predicted"/>
<protein>
    <submittedName>
        <fullName evidence="1">Uncharacterized protein</fullName>
    </submittedName>
</protein>
<sequence length="79" mass="9005">MVHPVYLLSLRSKGSNCLYNWADGSLLGCKSHDTTNVTKIVGVINKVPWNSDLNAIDGKVWVIWNNVDIPPNWYRRYST</sequence>
<name>A0A8X6L6X3_TRICU</name>
<gene>
    <name evidence="1" type="ORF">TNCT_730421</name>
</gene>
<dbReference type="Proteomes" id="UP000887116">
    <property type="component" value="Unassembled WGS sequence"/>
</dbReference>
<dbReference type="AlphaFoldDB" id="A0A8X6L6X3"/>
<reference evidence="1" key="1">
    <citation type="submission" date="2020-07" db="EMBL/GenBank/DDBJ databases">
        <title>Multicomponent nature underlies the extraordinary mechanical properties of spider dragline silk.</title>
        <authorList>
            <person name="Kono N."/>
            <person name="Nakamura H."/>
            <person name="Mori M."/>
            <person name="Yoshida Y."/>
            <person name="Ohtoshi R."/>
            <person name="Malay A.D."/>
            <person name="Moran D.A.P."/>
            <person name="Tomita M."/>
            <person name="Numata K."/>
            <person name="Arakawa K."/>
        </authorList>
    </citation>
    <scope>NUCLEOTIDE SEQUENCE</scope>
</reference>
<organism evidence="1 2">
    <name type="scientific">Trichonephila clavata</name>
    <name type="common">Joro spider</name>
    <name type="synonym">Nephila clavata</name>
    <dbReference type="NCBI Taxonomy" id="2740835"/>
    <lineage>
        <taxon>Eukaryota</taxon>
        <taxon>Metazoa</taxon>
        <taxon>Ecdysozoa</taxon>
        <taxon>Arthropoda</taxon>
        <taxon>Chelicerata</taxon>
        <taxon>Arachnida</taxon>
        <taxon>Araneae</taxon>
        <taxon>Araneomorphae</taxon>
        <taxon>Entelegynae</taxon>
        <taxon>Araneoidea</taxon>
        <taxon>Nephilidae</taxon>
        <taxon>Trichonephila</taxon>
    </lineage>
</organism>
<evidence type="ECO:0000313" key="1">
    <source>
        <dbReference type="EMBL" id="GFQ98734.1"/>
    </source>
</evidence>
<keyword evidence="2" id="KW-1185">Reference proteome</keyword>
<dbReference type="EMBL" id="BMAO01034762">
    <property type="protein sequence ID" value="GFQ98734.1"/>
    <property type="molecule type" value="Genomic_DNA"/>
</dbReference>
<accession>A0A8X6L6X3</accession>